<feature type="domain" description="AB hydrolase-1" evidence="1">
    <location>
        <begin position="29"/>
        <end position="276"/>
    </location>
</feature>
<dbReference type="InterPro" id="IPR029058">
    <property type="entry name" value="AB_hydrolase_fold"/>
</dbReference>
<evidence type="ECO:0000313" key="2">
    <source>
        <dbReference type="EMBL" id="WMX44491.1"/>
    </source>
</evidence>
<dbReference type="InterPro" id="IPR050266">
    <property type="entry name" value="AB_hydrolase_sf"/>
</dbReference>
<dbReference type="InterPro" id="IPR000073">
    <property type="entry name" value="AB_hydrolase_1"/>
</dbReference>
<dbReference type="GO" id="GO:0016787">
    <property type="term" value="F:hydrolase activity"/>
    <property type="evidence" value="ECO:0007669"/>
    <property type="project" value="UniProtKB-KW"/>
</dbReference>
<dbReference type="PANTHER" id="PTHR43798:SF27">
    <property type="entry name" value="HYDROLASE ALPHA_BETA HYDROLASE FOLD FAMILY"/>
    <property type="match status" value="1"/>
</dbReference>
<keyword evidence="3" id="KW-1185">Reference proteome</keyword>
<gene>
    <name evidence="2" type="ORF">RGF97_05925</name>
</gene>
<dbReference type="PANTHER" id="PTHR43798">
    <property type="entry name" value="MONOACYLGLYCEROL LIPASE"/>
    <property type="match status" value="1"/>
</dbReference>
<dbReference type="Proteomes" id="UP001250858">
    <property type="component" value="Chromosome"/>
</dbReference>
<sequence>MASAPHTSATFTAPDGTRLAHRLTGSGDPLLCVPGGPADSAYLGDLGGLAAHRTLVLPDLRGTGRSPRPADPAGYRCDRLVDDIEALRAHLGLERVDLLGHSAGANIAAQYAARYPHRVARLALVTPGLRAVGVDITGDARLGLARRRAHEPWFPAAFAALRAINSGNGGTDADWEAVAPFRYGRWDEAARRHEVASRPDNPEAVAGFGAGGAFGPVRIHATRAALATLPAPVLLLAGEFDLNSPPGAVAELAGLVSHAVLRVQPGAGHYPWLDDPAAFVASVTAFLDGASR</sequence>
<proteinExistence type="predicted"/>
<dbReference type="Pfam" id="PF00561">
    <property type="entry name" value="Abhydrolase_1"/>
    <property type="match status" value="1"/>
</dbReference>
<reference evidence="2 3" key="1">
    <citation type="submission" date="2023-09" db="EMBL/GenBank/DDBJ databases">
        <title>Complete genome of Streptomyces roseicoloratus T14.</title>
        <authorList>
            <person name="Bashizi T."/>
            <person name="Kim M.-J."/>
            <person name="Lee G."/>
            <person name="Tagele S.B."/>
            <person name="Shin J.-H."/>
        </authorList>
    </citation>
    <scope>NUCLEOTIDE SEQUENCE [LARGE SCALE GENOMIC DNA]</scope>
    <source>
        <strain evidence="2 3">T14</strain>
    </source>
</reference>
<organism evidence="2 3">
    <name type="scientific">Streptomyces roseicoloratus</name>
    <dbReference type="NCBI Taxonomy" id="2508722"/>
    <lineage>
        <taxon>Bacteria</taxon>
        <taxon>Bacillati</taxon>
        <taxon>Actinomycetota</taxon>
        <taxon>Actinomycetes</taxon>
        <taxon>Kitasatosporales</taxon>
        <taxon>Streptomycetaceae</taxon>
        <taxon>Streptomyces</taxon>
    </lineage>
</organism>
<keyword evidence="2" id="KW-0378">Hydrolase</keyword>
<dbReference type="PRINTS" id="PR00111">
    <property type="entry name" value="ABHYDROLASE"/>
</dbReference>
<evidence type="ECO:0000313" key="3">
    <source>
        <dbReference type="Proteomes" id="UP001250858"/>
    </source>
</evidence>
<name>A0ABY9RSN1_9ACTN</name>
<accession>A0ABY9RSN1</accession>
<evidence type="ECO:0000259" key="1">
    <source>
        <dbReference type="Pfam" id="PF00561"/>
    </source>
</evidence>
<dbReference type="SUPFAM" id="SSF53474">
    <property type="entry name" value="alpha/beta-Hydrolases"/>
    <property type="match status" value="1"/>
</dbReference>
<dbReference type="RefSeq" id="WP_309548041.1">
    <property type="nucleotide sequence ID" value="NZ_CP133762.1"/>
</dbReference>
<dbReference type="Gene3D" id="3.40.50.1820">
    <property type="entry name" value="alpha/beta hydrolase"/>
    <property type="match status" value="1"/>
</dbReference>
<protein>
    <submittedName>
        <fullName evidence="2">Alpha/beta hydrolase</fullName>
    </submittedName>
</protein>
<dbReference type="EMBL" id="CP133762">
    <property type="protein sequence ID" value="WMX44491.1"/>
    <property type="molecule type" value="Genomic_DNA"/>
</dbReference>